<evidence type="ECO:0000256" key="1">
    <source>
        <dbReference type="ARBA" id="ARBA00004123"/>
    </source>
</evidence>
<dbReference type="Gene3D" id="1.20.930.10">
    <property type="entry name" value="Conserved domain common to transcription factors TFIIS, elongin A, CRSP70"/>
    <property type="match status" value="1"/>
</dbReference>
<dbReference type="InterPro" id="IPR010684">
    <property type="entry name" value="RNA_pol_II_trans_fac_SIII_A"/>
</dbReference>
<dbReference type="CDD" id="cd00183">
    <property type="entry name" value="TFIIS_I"/>
    <property type="match status" value="1"/>
</dbReference>
<sequence>MAAADVKKVLQLKHQLKESCEGHTLLKILKKLEVLDITLEILAETGIGKVVNSFRKHDEAGKVAKILVNRWKALVPRDSISLSGGKPDDCQTQNEQLNKDVQESSKHENSQLSETANSRKKPKIESTSTEKKMSQNLDIKCKIKPSKSKIYFNGEQKGEPKKDSSVNQGLRHAKEKTSGERTKHDSKKTDKTSRITKNQENTKREKSLKRPEATQKQREKSGDACKKEKMEKATDKAVAMETVDGCQTPSMSFEAYLSYDLEPPKRKKSFSVAKNPKRLKTAHKESSAVSLVKTSEAVTEDPVRTAYKKTCVPEQSVMDLLNIPLPTSFPECEDVSQYQYFSEKKVDRKVIDVCEEAPVIIGQRLKNKMQVYSGSKMAYLPTMMTLYQQCIRALQNNIDSLYEIGGVPFEILEPVLERCTPEQLLRIEECNPVYIGVTDHLWERHCQKDFRNAQLEEYESWREMYLRMSKERERKLKQITKSIVSAHSGKPKGRQVKMAFIHSAAKPPRNVRIQQEIHGTAGPVTLPHPTDRASSVKPNENRGRSGFSEPSKPSTNNSGQAQDPRKIKSEFSHVFDCASKKHTLFGRTHTYSNSYNMCNCNSSSKLASGSLSGLQI</sequence>
<reference evidence="6" key="1">
    <citation type="submission" date="2025-08" db="UniProtKB">
        <authorList>
            <consortium name="Ensembl"/>
        </authorList>
    </citation>
    <scope>IDENTIFICATION</scope>
</reference>
<reference evidence="6" key="2">
    <citation type="submission" date="2025-09" db="UniProtKB">
        <authorList>
            <consortium name="Ensembl"/>
        </authorList>
    </citation>
    <scope>IDENTIFICATION</scope>
</reference>
<comment type="subcellular location">
    <subcellularLocation>
        <location evidence="1 3">Nucleus</location>
    </subcellularLocation>
</comment>
<evidence type="ECO:0000313" key="6">
    <source>
        <dbReference type="Ensembl" id="ENSCCRP00000162557.1"/>
    </source>
</evidence>
<dbReference type="Ensembl" id="ENSCCRT00000107614.1">
    <property type="protein sequence ID" value="ENSCCRP00000162557.1"/>
    <property type="gene ID" value="ENSCCRG00000056388.1"/>
</dbReference>
<name>A0A9J8BYM4_CYPCA</name>
<dbReference type="Pfam" id="PF06881">
    <property type="entry name" value="Elongin_A"/>
    <property type="match status" value="1"/>
</dbReference>
<dbReference type="InterPro" id="IPR003617">
    <property type="entry name" value="TFIIS/CRSP70_N_sub"/>
</dbReference>
<feature type="region of interest" description="Disordered" evidence="4">
    <location>
        <begin position="80"/>
        <end position="236"/>
    </location>
</feature>
<protein>
    <submittedName>
        <fullName evidence="6">Elongin A, like</fullName>
    </submittedName>
</protein>
<feature type="compositionally biased region" description="Polar residues" evidence="4">
    <location>
        <begin position="551"/>
        <end position="561"/>
    </location>
</feature>
<feature type="domain" description="TFIIS N-terminal" evidence="5">
    <location>
        <begin position="1"/>
        <end position="78"/>
    </location>
</feature>
<feature type="region of interest" description="Disordered" evidence="4">
    <location>
        <begin position="520"/>
        <end position="565"/>
    </location>
</feature>
<dbReference type="PANTHER" id="PTHR15141:SF49">
    <property type="entry name" value="TFIIS N-TERMINAL DOMAIN-CONTAINING PROTEIN"/>
    <property type="match status" value="1"/>
</dbReference>
<keyword evidence="2 3" id="KW-0539">Nucleus</keyword>
<accession>A0A9J8BYM4</accession>
<dbReference type="PANTHER" id="PTHR15141">
    <property type="entry name" value="TRANSCRIPTION ELONGATION FACTOR B POLYPEPTIDE 3"/>
    <property type="match status" value="1"/>
</dbReference>
<dbReference type="Pfam" id="PF08711">
    <property type="entry name" value="Med26"/>
    <property type="match status" value="1"/>
</dbReference>
<dbReference type="GeneTree" id="ENSGT00390000002428"/>
<evidence type="ECO:0000313" key="7">
    <source>
        <dbReference type="Proteomes" id="UP001108240"/>
    </source>
</evidence>
<dbReference type="GO" id="GO:0006368">
    <property type="term" value="P:transcription elongation by RNA polymerase II"/>
    <property type="evidence" value="ECO:0007669"/>
    <property type="project" value="InterPro"/>
</dbReference>
<dbReference type="InterPro" id="IPR035441">
    <property type="entry name" value="TFIIS/LEDGF_dom_sf"/>
</dbReference>
<feature type="compositionally biased region" description="Basic and acidic residues" evidence="4">
    <location>
        <begin position="200"/>
        <end position="235"/>
    </location>
</feature>
<evidence type="ECO:0000256" key="2">
    <source>
        <dbReference type="ARBA" id="ARBA00023242"/>
    </source>
</evidence>
<dbReference type="SUPFAM" id="SSF47676">
    <property type="entry name" value="Conserved domain common to transcription factors TFIIS, elongin A, CRSP70"/>
    <property type="match status" value="1"/>
</dbReference>
<evidence type="ECO:0000256" key="3">
    <source>
        <dbReference type="PROSITE-ProRule" id="PRU00649"/>
    </source>
</evidence>
<dbReference type="OMA" id="EYNPIYI"/>
<dbReference type="GO" id="GO:0070449">
    <property type="term" value="C:elongin complex"/>
    <property type="evidence" value="ECO:0007669"/>
    <property type="project" value="InterPro"/>
</dbReference>
<dbReference type="PROSITE" id="PS51319">
    <property type="entry name" value="TFIIS_N"/>
    <property type="match status" value="1"/>
</dbReference>
<evidence type="ECO:0000259" key="5">
    <source>
        <dbReference type="PROSITE" id="PS51319"/>
    </source>
</evidence>
<dbReference type="InterPro" id="IPR017923">
    <property type="entry name" value="TFIIS_N"/>
</dbReference>
<keyword evidence="7" id="KW-1185">Reference proteome</keyword>
<dbReference type="InterPro" id="IPR051870">
    <property type="entry name" value="Elongin-A_domain"/>
</dbReference>
<proteinExistence type="predicted"/>
<dbReference type="Gene3D" id="6.10.250.3180">
    <property type="match status" value="1"/>
</dbReference>
<dbReference type="Proteomes" id="UP001108240">
    <property type="component" value="Unplaced"/>
</dbReference>
<dbReference type="SMART" id="SM00509">
    <property type="entry name" value="TFS2N"/>
    <property type="match status" value="1"/>
</dbReference>
<evidence type="ECO:0000256" key="4">
    <source>
        <dbReference type="SAM" id="MobiDB-lite"/>
    </source>
</evidence>
<organism evidence="6 7">
    <name type="scientific">Cyprinus carpio carpio</name>
    <dbReference type="NCBI Taxonomy" id="630221"/>
    <lineage>
        <taxon>Eukaryota</taxon>
        <taxon>Metazoa</taxon>
        <taxon>Chordata</taxon>
        <taxon>Craniata</taxon>
        <taxon>Vertebrata</taxon>
        <taxon>Euteleostomi</taxon>
        <taxon>Actinopterygii</taxon>
        <taxon>Neopterygii</taxon>
        <taxon>Teleostei</taxon>
        <taxon>Ostariophysi</taxon>
        <taxon>Cypriniformes</taxon>
        <taxon>Cyprinidae</taxon>
        <taxon>Cyprininae</taxon>
        <taxon>Cyprinus</taxon>
    </lineage>
</organism>
<feature type="compositionally biased region" description="Basic and acidic residues" evidence="4">
    <location>
        <begin position="97"/>
        <end position="109"/>
    </location>
</feature>
<dbReference type="AlphaFoldDB" id="A0A9J8BYM4"/>
<feature type="compositionally biased region" description="Basic and acidic residues" evidence="4">
    <location>
        <begin position="175"/>
        <end position="193"/>
    </location>
</feature>